<dbReference type="Pfam" id="PF01575">
    <property type="entry name" value="MaoC_dehydratas"/>
    <property type="match status" value="1"/>
</dbReference>
<dbReference type="GO" id="GO:0006633">
    <property type="term" value="P:fatty acid biosynthetic process"/>
    <property type="evidence" value="ECO:0007669"/>
    <property type="project" value="TreeGrafter"/>
</dbReference>
<dbReference type="SUPFAM" id="SSF54637">
    <property type="entry name" value="Thioesterase/thiol ester dehydrase-isomerase"/>
    <property type="match status" value="1"/>
</dbReference>
<gene>
    <name evidence="2" type="ORF">NOCA250018</name>
</gene>
<dbReference type="AlphaFoldDB" id="A0A2P2C8N0"/>
<dbReference type="InterPro" id="IPR002539">
    <property type="entry name" value="MaoC-like_dom"/>
</dbReference>
<organism evidence="2">
    <name type="scientific">metagenome</name>
    <dbReference type="NCBI Taxonomy" id="256318"/>
    <lineage>
        <taxon>unclassified sequences</taxon>
        <taxon>metagenomes</taxon>
    </lineage>
</organism>
<dbReference type="EMBL" id="CZKA01000045">
    <property type="protein sequence ID" value="CUR58364.1"/>
    <property type="molecule type" value="Genomic_DNA"/>
</dbReference>
<feature type="domain" description="MaoC-like" evidence="1">
    <location>
        <begin position="10"/>
        <end position="110"/>
    </location>
</feature>
<dbReference type="InterPro" id="IPR050965">
    <property type="entry name" value="UPF0336/Enoyl-CoA_hydratase"/>
</dbReference>
<reference evidence="2" key="1">
    <citation type="submission" date="2015-08" db="EMBL/GenBank/DDBJ databases">
        <authorList>
            <person name="Babu N.S."/>
            <person name="Beckwith C.J."/>
            <person name="Beseler K.G."/>
            <person name="Brison A."/>
            <person name="Carone J.V."/>
            <person name="Caskin T.P."/>
            <person name="Diamond M."/>
            <person name="Durham M.E."/>
            <person name="Foxe J.M."/>
            <person name="Go M."/>
            <person name="Henderson B.A."/>
            <person name="Jones I.B."/>
            <person name="McGettigan J.A."/>
            <person name="Micheletti S.J."/>
            <person name="Nasrallah M.E."/>
            <person name="Ortiz D."/>
            <person name="Piller C.R."/>
            <person name="Privatt S.R."/>
            <person name="Schneider S.L."/>
            <person name="Sharp S."/>
            <person name="Smith T.C."/>
            <person name="Stanton J.D."/>
            <person name="Ullery H.E."/>
            <person name="Wilson R.J."/>
            <person name="Serrano M.G."/>
            <person name="Buck G."/>
            <person name="Lee V."/>
            <person name="Wang Y."/>
            <person name="Carvalho R."/>
            <person name="Voegtly L."/>
            <person name="Shi R."/>
            <person name="Duckworth R."/>
            <person name="Johnson A."/>
            <person name="Loviza R."/>
            <person name="Walstead R."/>
            <person name="Shah Z."/>
            <person name="Kiflezghi M."/>
            <person name="Wade K."/>
            <person name="Ball S.L."/>
            <person name="Bradley K.W."/>
            <person name="Asai D.J."/>
            <person name="Bowman C.A."/>
            <person name="Russell D.A."/>
            <person name="Pope W.H."/>
            <person name="Jacobs-Sera D."/>
            <person name="Hendrix R.W."/>
            <person name="Hatfull G.F."/>
        </authorList>
    </citation>
    <scope>NUCLEOTIDE SEQUENCE</scope>
</reference>
<dbReference type="Gene3D" id="3.10.129.10">
    <property type="entry name" value="Hotdog Thioesterase"/>
    <property type="match status" value="1"/>
</dbReference>
<name>A0A2P2C8N0_9ZZZZ</name>
<evidence type="ECO:0000259" key="1">
    <source>
        <dbReference type="Pfam" id="PF01575"/>
    </source>
</evidence>
<sequence length="140" mass="15045">MSTEPRAVTPGEEIQDIALENLSRTQIVQYAGASGDFNPLHTDEVYARQVAGYPTVMAHGMLTMGAIGRVVGETFGYSTIRAFGGRFRAGVFPGDDVMAHLVVDSVRQDEAGTVARLTVRGVNQADVEVFVGYAEVRLVP</sequence>
<proteinExistence type="predicted"/>
<dbReference type="InterPro" id="IPR029069">
    <property type="entry name" value="HotDog_dom_sf"/>
</dbReference>
<accession>A0A2P2C8N0</accession>
<protein>
    <recommendedName>
        <fullName evidence="1">MaoC-like domain-containing protein</fullName>
    </recommendedName>
</protein>
<dbReference type="GO" id="GO:0019171">
    <property type="term" value="F:(3R)-hydroxyacyl-[acyl-carrier-protein] dehydratase activity"/>
    <property type="evidence" value="ECO:0007669"/>
    <property type="project" value="TreeGrafter"/>
</dbReference>
<evidence type="ECO:0000313" key="2">
    <source>
        <dbReference type="EMBL" id="CUR58364.1"/>
    </source>
</evidence>
<dbReference type="CDD" id="cd03441">
    <property type="entry name" value="R_hydratase_like"/>
    <property type="match status" value="1"/>
</dbReference>
<dbReference type="PANTHER" id="PTHR43437">
    <property type="entry name" value="HYDROXYACYL-THIOESTER DEHYDRATASE TYPE 2, MITOCHONDRIAL-RELATED"/>
    <property type="match status" value="1"/>
</dbReference>
<dbReference type="PANTHER" id="PTHR43437:SF3">
    <property type="entry name" value="HYDROXYACYL-THIOESTER DEHYDRATASE TYPE 2, MITOCHONDRIAL"/>
    <property type="match status" value="1"/>
</dbReference>